<dbReference type="Proteomes" id="UP001144396">
    <property type="component" value="Unassembled WGS sequence"/>
</dbReference>
<keyword evidence="2" id="KW-0238">DNA-binding</keyword>
<dbReference type="Pfam" id="PF12840">
    <property type="entry name" value="HTH_20"/>
    <property type="match status" value="1"/>
</dbReference>
<keyword evidence="1" id="KW-0805">Transcription regulation</keyword>
<reference evidence="5" key="1">
    <citation type="submission" date="2022-12" db="EMBL/GenBank/DDBJ databases">
        <title>Reference genome sequencing for broad-spectrum identification of bacterial and archaeal isolates by mass spectrometry.</title>
        <authorList>
            <person name="Sekiguchi Y."/>
            <person name="Tourlousse D.M."/>
        </authorList>
    </citation>
    <scope>NUCLEOTIDE SEQUENCE</scope>
    <source>
        <strain evidence="5">14</strain>
    </source>
</reference>
<evidence type="ECO:0000313" key="6">
    <source>
        <dbReference type="Proteomes" id="UP001144396"/>
    </source>
</evidence>
<proteinExistence type="predicted"/>
<dbReference type="SMART" id="SM00418">
    <property type="entry name" value="HTH_ARSR"/>
    <property type="match status" value="1"/>
</dbReference>
<gene>
    <name evidence="5" type="ORF">ARHIZOSPH14_31050</name>
</gene>
<feature type="domain" description="HTH arsR-type" evidence="4">
    <location>
        <begin position="24"/>
        <end position="134"/>
    </location>
</feature>
<dbReference type="CDD" id="cd00090">
    <property type="entry name" value="HTH_ARSR"/>
    <property type="match status" value="1"/>
</dbReference>
<dbReference type="GO" id="GO:0003700">
    <property type="term" value="F:DNA-binding transcription factor activity"/>
    <property type="evidence" value="ECO:0007669"/>
    <property type="project" value="InterPro"/>
</dbReference>
<dbReference type="InterPro" id="IPR036390">
    <property type="entry name" value="WH_DNA-bd_sf"/>
</dbReference>
<dbReference type="InterPro" id="IPR051081">
    <property type="entry name" value="HTH_MetalResp_TranReg"/>
</dbReference>
<dbReference type="InterPro" id="IPR036388">
    <property type="entry name" value="WH-like_DNA-bd_sf"/>
</dbReference>
<accession>A0A9W6FT33</accession>
<organism evidence="5 6">
    <name type="scientific">Agromyces rhizosphaerae</name>
    <dbReference type="NCBI Taxonomy" id="88374"/>
    <lineage>
        <taxon>Bacteria</taxon>
        <taxon>Bacillati</taxon>
        <taxon>Actinomycetota</taxon>
        <taxon>Actinomycetes</taxon>
        <taxon>Micrococcales</taxon>
        <taxon>Microbacteriaceae</taxon>
        <taxon>Agromyces</taxon>
    </lineage>
</organism>
<keyword evidence="6" id="KW-1185">Reference proteome</keyword>
<comment type="caution">
    <text evidence="5">The sequence shown here is derived from an EMBL/GenBank/DDBJ whole genome shotgun (WGS) entry which is preliminary data.</text>
</comment>
<sequence length="208" mass="22940">MGMDTPEQDRPDAATSHPRVADLGTLKALGHPLRIEIFDALSLYGPATASMLAERLGESSGAMSYHLRQLADHDLVREVVGKGTARERWWERTPGGLSVAPPDHVDDPASKAAAQVVVDHVQHQRERLLREFIDRGMHELPERWLHASVMSTANLHLTPEQLDEASNEIMSAIEAVVARYRGLDLPGSRPVQVQLNAFPLVDGEEVPE</sequence>
<dbReference type="InterPro" id="IPR001845">
    <property type="entry name" value="HTH_ArsR_DNA-bd_dom"/>
</dbReference>
<keyword evidence="3" id="KW-0804">Transcription</keyword>
<dbReference type="EMBL" id="BSDP01000001">
    <property type="protein sequence ID" value="GLI28863.1"/>
    <property type="molecule type" value="Genomic_DNA"/>
</dbReference>
<evidence type="ECO:0000256" key="1">
    <source>
        <dbReference type="ARBA" id="ARBA00023015"/>
    </source>
</evidence>
<dbReference type="PANTHER" id="PTHR33154:SF15">
    <property type="entry name" value="REGULATORY PROTEIN ARSR"/>
    <property type="match status" value="1"/>
</dbReference>
<evidence type="ECO:0000256" key="3">
    <source>
        <dbReference type="ARBA" id="ARBA00023163"/>
    </source>
</evidence>
<dbReference type="SUPFAM" id="SSF46785">
    <property type="entry name" value="Winged helix' DNA-binding domain"/>
    <property type="match status" value="1"/>
</dbReference>
<evidence type="ECO:0000256" key="2">
    <source>
        <dbReference type="ARBA" id="ARBA00023125"/>
    </source>
</evidence>
<evidence type="ECO:0000313" key="5">
    <source>
        <dbReference type="EMBL" id="GLI28863.1"/>
    </source>
</evidence>
<dbReference type="Gene3D" id="1.10.10.10">
    <property type="entry name" value="Winged helix-like DNA-binding domain superfamily/Winged helix DNA-binding domain"/>
    <property type="match status" value="1"/>
</dbReference>
<dbReference type="GO" id="GO:0003677">
    <property type="term" value="F:DNA binding"/>
    <property type="evidence" value="ECO:0007669"/>
    <property type="project" value="UniProtKB-KW"/>
</dbReference>
<dbReference type="InterPro" id="IPR011991">
    <property type="entry name" value="ArsR-like_HTH"/>
</dbReference>
<name>A0A9W6FT33_9MICO</name>
<dbReference type="AlphaFoldDB" id="A0A9W6FT33"/>
<protein>
    <submittedName>
        <fullName evidence="5">Transcriptional regulator</fullName>
    </submittedName>
</protein>
<dbReference type="PANTHER" id="PTHR33154">
    <property type="entry name" value="TRANSCRIPTIONAL REGULATOR, ARSR FAMILY"/>
    <property type="match status" value="1"/>
</dbReference>
<evidence type="ECO:0000259" key="4">
    <source>
        <dbReference type="SMART" id="SM00418"/>
    </source>
</evidence>